<dbReference type="EMBL" id="QEKY01000004">
    <property type="protein sequence ID" value="PVZ12696.1"/>
    <property type="molecule type" value="Genomic_DNA"/>
</dbReference>
<name>A0A2U1FKQ1_9PORP</name>
<protein>
    <submittedName>
        <fullName evidence="2">Lamin tail-like protein</fullName>
    </submittedName>
</protein>
<keyword evidence="3" id="KW-1185">Reference proteome</keyword>
<accession>A0A2U1FKQ1</accession>
<sequence length="520" mass="57949">MIRRLFVWICLLSVICPPLLAQWSEDFDEITQLTSPPWRGQIEDFTILKKQLRLYVENPEDVNESRIAVSVPYSQSMTWRGYVKLDFRPTANNYLYCYLYCYNEVSDTEFDYVALRWGSGSKGVDLVDVRLTILPSGASQIVRADLLIDGSAYPLGQKSKITFHTTYETGKGWNLWLRGEEETADQIVHIGQSAFDKESPFELGGLGIDCFYTKSRAKAFTFDNLSVMPGANPPTEEEEEEDPTLLGQPTLNELMANPLVDASEYIELYNPSDQPVVLSKFAIGLRMNGQYPSIIPLPTAVDTLRPGEYIVLTKTAAGVTDFYPQAQNVVTMENLPQLANKGFTIGLFAINDTQPLEEVVYTPQMLGTGNVTRRGVALERISFEQPASDSTNWAGGLQSAGYATPGYINSQSTNADTTQLEVPPAEEAEGNGPSYLDPKRIATEINALPQGSLCGSVLYLLSGHAVKYINGNATKRWCRHFLDGKPLRQALDLKSGTYMIVVWIQRPDRPIYPRKCIISL</sequence>
<dbReference type="SUPFAM" id="SSF74853">
    <property type="entry name" value="Lamin A/C globular tail domain"/>
    <property type="match status" value="1"/>
</dbReference>
<feature type="signal peptide" evidence="1">
    <location>
        <begin position="1"/>
        <end position="21"/>
    </location>
</feature>
<proteinExistence type="predicted"/>
<keyword evidence="1" id="KW-0732">Signal</keyword>
<dbReference type="OrthoDB" id="9758406at2"/>
<dbReference type="RefSeq" id="WP_116678787.1">
    <property type="nucleotide sequence ID" value="NZ_JBGYVJ010000193.1"/>
</dbReference>
<evidence type="ECO:0000256" key="1">
    <source>
        <dbReference type="SAM" id="SignalP"/>
    </source>
</evidence>
<dbReference type="AlphaFoldDB" id="A0A2U1FKQ1"/>
<evidence type="ECO:0000313" key="2">
    <source>
        <dbReference type="EMBL" id="PVZ12696.1"/>
    </source>
</evidence>
<comment type="caution">
    <text evidence="2">The sequence shown here is derived from an EMBL/GenBank/DDBJ whole genome shotgun (WGS) entry which is preliminary data.</text>
</comment>
<dbReference type="GeneID" id="94550234"/>
<gene>
    <name evidence="2" type="ORF">C7382_1043</name>
</gene>
<dbReference type="Proteomes" id="UP000245462">
    <property type="component" value="Unassembled WGS sequence"/>
</dbReference>
<evidence type="ECO:0000313" key="3">
    <source>
        <dbReference type="Proteomes" id="UP000245462"/>
    </source>
</evidence>
<feature type="chain" id="PRO_5015421170" evidence="1">
    <location>
        <begin position="22"/>
        <end position="520"/>
    </location>
</feature>
<dbReference type="InterPro" id="IPR036415">
    <property type="entry name" value="Lamin_tail_dom_sf"/>
</dbReference>
<organism evidence="2 3">
    <name type="scientific">Porphyromonas loveana</name>
    <dbReference type="NCBI Taxonomy" id="1884669"/>
    <lineage>
        <taxon>Bacteria</taxon>
        <taxon>Pseudomonadati</taxon>
        <taxon>Bacteroidota</taxon>
        <taxon>Bacteroidia</taxon>
        <taxon>Bacteroidales</taxon>
        <taxon>Porphyromonadaceae</taxon>
        <taxon>Porphyromonas</taxon>
    </lineage>
</organism>
<reference evidence="2 3" key="1">
    <citation type="submission" date="2018-04" db="EMBL/GenBank/DDBJ databases">
        <title>Genomic Encyclopedia of Type Strains, Phase IV (KMG-IV): sequencing the most valuable type-strain genomes for metagenomic binning, comparative biology and taxonomic classification.</title>
        <authorList>
            <person name="Goeker M."/>
        </authorList>
    </citation>
    <scope>NUCLEOTIDE SEQUENCE [LARGE SCALE GENOMIC DNA]</scope>
    <source>
        <strain evidence="2 3">DSM 28520</strain>
    </source>
</reference>